<dbReference type="PANTHER" id="PTHR14819">
    <property type="entry name" value="GTP-BINDING"/>
    <property type="match status" value="1"/>
</dbReference>
<accession>A0AAV2RZ40</accession>
<name>A0AAV2RZ40_MEGNR</name>
<comment type="caution">
    <text evidence="2">The sequence shown here is derived from an EMBL/GenBank/DDBJ whole genome shotgun (WGS) entry which is preliminary data.</text>
</comment>
<feature type="domain" description="VLIG-type G" evidence="1">
    <location>
        <begin position="1"/>
        <end position="96"/>
    </location>
</feature>
<dbReference type="PANTHER" id="PTHR14819:SF5">
    <property type="entry name" value="INTERFERON-INDUCED VERY LARGE GTPASE 1"/>
    <property type="match status" value="1"/>
</dbReference>
<protein>
    <recommendedName>
        <fullName evidence="1">VLIG-type G domain-containing protein</fullName>
    </recommendedName>
</protein>
<dbReference type="PROSITE" id="PS51717">
    <property type="entry name" value="G_VLIG"/>
    <property type="match status" value="1"/>
</dbReference>
<proteinExistence type="predicted"/>
<reference evidence="2 3" key="1">
    <citation type="submission" date="2024-05" db="EMBL/GenBank/DDBJ databases">
        <authorList>
            <person name="Wallberg A."/>
        </authorList>
    </citation>
    <scope>NUCLEOTIDE SEQUENCE [LARGE SCALE GENOMIC DNA]</scope>
</reference>
<evidence type="ECO:0000313" key="3">
    <source>
        <dbReference type="Proteomes" id="UP001497623"/>
    </source>
</evidence>
<gene>
    <name evidence="2" type="ORF">MNOR_LOCUS30323</name>
</gene>
<dbReference type="Proteomes" id="UP001497623">
    <property type="component" value="Unassembled WGS sequence"/>
</dbReference>
<feature type="non-terminal residue" evidence="2">
    <location>
        <position position="736"/>
    </location>
</feature>
<sequence>MSVSYERLKKTLDTISTAAAEHEGINEILSFNDVIEFDENQQIWYFPSLWHGNPPMAPINPRYSEKAFDLKNHILKYPSEKNIICLKFSDLRHRMSNIWQAILSENFVFSFRNHLEIKCFARLEKEILSICLEVRNKVNDKKHCYSNKINNCDEFKLQSYELAVNREMRGFIEECHSIFSKQLETFFENDREKVIIEQWKFGAKSKIDSLKDELINETESNFYNVFQLCKAKYDQKKQIAQYGNEIKQFVGQIASTNFRDSEMDDKSLRRKFEEKWEEWIDGLSFRKIEDKTNILRDAWKIFMTTYAQHQVICNKFELHDENVKFYNVDTITIPTIECKDFTTNLSKDNKLNYIINSSPHFVEKSIDTFRNNFIEKNRINEIEHYTSKIMRDVNIYLKTIKDRDFEYNFLCTIHELFSNRIQKFEEEYPQYKLTIWYQVKVFAHILKYAVPHFQKMHSEYLEKQNPKNILIEKYKPQAYEIFKGTYKQNSKEKTAANILIDFLLKAIYASLNDPLSRNITNILKSAHPEFQSKKDLCKKVMQDLRNEGSFDKYITYIREPQRSLESWVEKYVFDYCKKIDLNGKNILGNEANEIFRNKVTQLIECVKKESGKGKILFEDWLQKFNKAAEEVISHSDTLFNIFDMKEVEVKDIKYFKKELIKSLEDLKTSQKKILDDWKLKELTSVNKQPHMLICDNILGCMKQCPFCKIICSCTIEHPGKDHTAPSHYPTGLMGSH</sequence>
<dbReference type="AlphaFoldDB" id="A0AAV2RZ40"/>
<dbReference type="Pfam" id="PF25974">
    <property type="entry name" value="URGCP_9th"/>
    <property type="match status" value="1"/>
</dbReference>
<dbReference type="GO" id="GO:0005525">
    <property type="term" value="F:GTP binding"/>
    <property type="evidence" value="ECO:0007669"/>
    <property type="project" value="InterPro"/>
</dbReference>
<dbReference type="EMBL" id="CAXKWB010036802">
    <property type="protein sequence ID" value="CAL4149071.1"/>
    <property type="molecule type" value="Genomic_DNA"/>
</dbReference>
<dbReference type="InterPro" id="IPR058641">
    <property type="entry name" value="GVIN1_dom"/>
</dbReference>
<dbReference type="InterPro" id="IPR030383">
    <property type="entry name" value="G_VLIG_dom"/>
</dbReference>
<evidence type="ECO:0000313" key="2">
    <source>
        <dbReference type="EMBL" id="CAL4149071.1"/>
    </source>
</evidence>
<organism evidence="2 3">
    <name type="scientific">Meganyctiphanes norvegica</name>
    <name type="common">Northern krill</name>
    <name type="synonym">Thysanopoda norvegica</name>
    <dbReference type="NCBI Taxonomy" id="48144"/>
    <lineage>
        <taxon>Eukaryota</taxon>
        <taxon>Metazoa</taxon>
        <taxon>Ecdysozoa</taxon>
        <taxon>Arthropoda</taxon>
        <taxon>Crustacea</taxon>
        <taxon>Multicrustacea</taxon>
        <taxon>Malacostraca</taxon>
        <taxon>Eumalacostraca</taxon>
        <taxon>Eucarida</taxon>
        <taxon>Euphausiacea</taxon>
        <taxon>Euphausiidae</taxon>
        <taxon>Meganyctiphanes</taxon>
    </lineage>
</organism>
<evidence type="ECO:0000259" key="1">
    <source>
        <dbReference type="PROSITE" id="PS51717"/>
    </source>
</evidence>
<keyword evidence="3" id="KW-1185">Reference proteome</keyword>
<dbReference type="InterPro" id="IPR052986">
    <property type="entry name" value="VLIG_GTPase"/>
</dbReference>